<dbReference type="Proteomes" id="UP000011618">
    <property type="component" value="Unassembled WGS sequence"/>
</dbReference>
<dbReference type="eggNOG" id="arCOG02134">
    <property type="taxonomic scope" value="Archaea"/>
</dbReference>
<dbReference type="PANTHER" id="PTHR39967:SF1">
    <property type="entry name" value="ISH14-TYPE TRANSPOSASE HSIRS44"/>
    <property type="match status" value="1"/>
</dbReference>
<evidence type="ECO:0000313" key="2">
    <source>
        <dbReference type="Proteomes" id="UP000011618"/>
    </source>
</evidence>
<protein>
    <submittedName>
        <fullName evidence="1">Transposase</fullName>
    </submittedName>
</protein>
<proteinExistence type="predicted"/>
<reference evidence="1 2" key="1">
    <citation type="journal article" date="2014" name="PLoS Genet.">
        <title>Phylogenetically driven sequencing of extremely halophilic archaea reveals strategies for static and dynamic osmo-response.</title>
        <authorList>
            <person name="Becker E.A."/>
            <person name="Seitzer P.M."/>
            <person name="Tritt A."/>
            <person name="Larsen D."/>
            <person name="Krusor M."/>
            <person name="Yao A.I."/>
            <person name="Wu D."/>
            <person name="Madern D."/>
            <person name="Eisen J.A."/>
            <person name="Darling A.E."/>
            <person name="Facciotti M.T."/>
        </authorList>
    </citation>
    <scope>NUCLEOTIDE SEQUENCE [LARGE SCALE GENOMIC DNA]</scope>
    <source>
        <strain evidence="1 2">DSM 3751</strain>
    </source>
</reference>
<evidence type="ECO:0000313" key="1">
    <source>
        <dbReference type="EMBL" id="ELY75344.1"/>
    </source>
</evidence>
<name>L9YMJ2_9EURY</name>
<organism evidence="1 2">
    <name type="scientific">Natrinema pallidum DSM 3751</name>
    <dbReference type="NCBI Taxonomy" id="1227495"/>
    <lineage>
        <taxon>Archaea</taxon>
        <taxon>Methanobacteriati</taxon>
        <taxon>Methanobacteriota</taxon>
        <taxon>Stenosarchaea group</taxon>
        <taxon>Halobacteria</taxon>
        <taxon>Halobacteriales</taxon>
        <taxon>Natrialbaceae</taxon>
        <taxon>Natrinema</taxon>
    </lineage>
</organism>
<comment type="caution">
    <text evidence="1">The sequence shown here is derived from an EMBL/GenBank/DDBJ whole genome shotgun (WGS) entry which is preliminary data.</text>
</comment>
<sequence length="91" mass="10682">MTELVLRELTENHDIEDAVFLVDDAQHLQTALRRHGLRFRYEKQGNRTAVERVFREIRRRSSSVSNCFSHVCRPITNSWLQAVAVWQTATN</sequence>
<accession>L9YMJ2</accession>
<dbReference type="AlphaFoldDB" id="L9YMJ2"/>
<dbReference type="PANTHER" id="PTHR39967">
    <property type="match status" value="1"/>
</dbReference>
<gene>
    <name evidence="1" type="ORF">C487_13278</name>
</gene>
<dbReference type="EMBL" id="AOII01000080">
    <property type="protein sequence ID" value="ELY75344.1"/>
    <property type="molecule type" value="Genomic_DNA"/>
</dbReference>